<evidence type="ECO:0000259" key="1">
    <source>
        <dbReference type="Pfam" id="PF01613"/>
    </source>
</evidence>
<dbReference type="Pfam" id="PF01613">
    <property type="entry name" value="Flavin_Reduct"/>
    <property type="match status" value="1"/>
</dbReference>
<evidence type="ECO:0000313" key="2">
    <source>
        <dbReference type="EMBL" id="MBO8426004.1"/>
    </source>
</evidence>
<dbReference type="GO" id="GO:0016646">
    <property type="term" value="F:oxidoreductase activity, acting on the CH-NH group of donors, NAD or NADP as acceptor"/>
    <property type="evidence" value="ECO:0007669"/>
    <property type="project" value="UniProtKB-ARBA"/>
</dbReference>
<gene>
    <name evidence="2" type="ORF">IAC61_01635</name>
</gene>
<comment type="caution">
    <text evidence="2">The sequence shown here is derived from an EMBL/GenBank/DDBJ whole genome shotgun (WGS) entry which is preliminary data.</text>
</comment>
<feature type="domain" description="Flavin reductase like" evidence="1">
    <location>
        <begin position="13"/>
        <end position="136"/>
    </location>
</feature>
<dbReference type="Gene3D" id="2.30.110.10">
    <property type="entry name" value="Electron Transport, Fmn-binding Protein, Chain A"/>
    <property type="match status" value="1"/>
</dbReference>
<dbReference type="Proteomes" id="UP000823634">
    <property type="component" value="Unassembled WGS sequence"/>
</dbReference>
<accession>A0A9D9GVC3</accession>
<reference evidence="2" key="1">
    <citation type="submission" date="2020-10" db="EMBL/GenBank/DDBJ databases">
        <authorList>
            <person name="Gilroy R."/>
        </authorList>
    </citation>
    <scope>NUCLEOTIDE SEQUENCE</scope>
    <source>
        <strain evidence="2">17113</strain>
    </source>
</reference>
<dbReference type="EMBL" id="JADINA010000012">
    <property type="protein sequence ID" value="MBO8426004.1"/>
    <property type="molecule type" value="Genomic_DNA"/>
</dbReference>
<sequence>MDKKPLKAFRCGANVVGYRKDGKRFGMTCAWAMMIDYSKVALLLGGQADTSKNLTVGQEIGISALSASQAPISANFGRGHSLSRDKFASIDFEEKGEAILIKGAKVKMWGQVSGIQDFDGDKLAFIELKDYEQDDGLDFLDGYDPKAY</sequence>
<dbReference type="InterPro" id="IPR012349">
    <property type="entry name" value="Split_barrel_FMN-bd"/>
</dbReference>
<proteinExistence type="predicted"/>
<evidence type="ECO:0000313" key="3">
    <source>
        <dbReference type="Proteomes" id="UP000823634"/>
    </source>
</evidence>
<dbReference type="InterPro" id="IPR002563">
    <property type="entry name" value="Flavin_Rdtase-like_dom"/>
</dbReference>
<name>A0A9D9GVC3_9FIRM</name>
<organism evidence="2 3">
    <name type="scientific">Candidatus Alloenteromonas pullistercoris</name>
    <dbReference type="NCBI Taxonomy" id="2840785"/>
    <lineage>
        <taxon>Bacteria</taxon>
        <taxon>Bacillati</taxon>
        <taxon>Bacillota</taxon>
        <taxon>Bacillota incertae sedis</taxon>
        <taxon>Candidatus Alloenteromonas</taxon>
    </lineage>
</organism>
<dbReference type="SUPFAM" id="SSF50475">
    <property type="entry name" value="FMN-binding split barrel"/>
    <property type="match status" value="1"/>
</dbReference>
<dbReference type="GO" id="GO:0010181">
    <property type="term" value="F:FMN binding"/>
    <property type="evidence" value="ECO:0007669"/>
    <property type="project" value="InterPro"/>
</dbReference>
<protein>
    <submittedName>
        <fullName evidence="2">Flavin reductase</fullName>
    </submittedName>
</protein>
<dbReference type="AlphaFoldDB" id="A0A9D9GVC3"/>
<reference evidence="2" key="2">
    <citation type="journal article" date="2021" name="PeerJ">
        <title>Extensive microbial diversity within the chicken gut microbiome revealed by metagenomics and culture.</title>
        <authorList>
            <person name="Gilroy R."/>
            <person name="Ravi A."/>
            <person name="Getino M."/>
            <person name="Pursley I."/>
            <person name="Horton D.L."/>
            <person name="Alikhan N.F."/>
            <person name="Baker D."/>
            <person name="Gharbi K."/>
            <person name="Hall N."/>
            <person name="Watson M."/>
            <person name="Adriaenssens E.M."/>
            <person name="Foster-Nyarko E."/>
            <person name="Jarju S."/>
            <person name="Secka A."/>
            <person name="Antonio M."/>
            <person name="Oren A."/>
            <person name="Chaudhuri R.R."/>
            <person name="La Ragione R."/>
            <person name="Hildebrand F."/>
            <person name="Pallen M.J."/>
        </authorList>
    </citation>
    <scope>NUCLEOTIDE SEQUENCE</scope>
    <source>
        <strain evidence="2">17113</strain>
    </source>
</reference>